<protein>
    <submittedName>
        <fullName evidence="2">Uncharacterized protein</fullName>
    </submittedName>
</protein>
<sequence>MGFAVVAAMTLLVLGHDVVPQALGPASVHLADDDDQTLQQQLQAQQQMEQAQQQAEEQNEMAEQQAQQAEQQGQQVEQQANDP</sequence>
<accession>A0A1A3KLT2</accession>
<organism evidence="2 3">
    <name type="scientific">Mycobacterium asiaticum</name>
    <dbReference type="NCBI Taxonomy" id="1790"/>
    <lineage>
        <taxon>Bacteria</taxon>
        <taxon>Bacillati</taxon>
        <taxon>Actinomycetota</taxon>
        <taxon>Actinomycetes</taxon>
        <taxon>Mycobacteriales</taxon>
        <taxon>Mycobacteriaceae</taxon>
        <taxon>Mycobacterium</taxon>
    </lineage>
</organism>
<proteinExistence type="predicted"/>
<dbReference type="Proteomes" id="UP000093925">
    <property type="component" value="Unassembled WGS sequence"/>
</dbReference>
<evidence type="ECO:0000313" key="3">
    <source>
        <dbReference type="Proteomes" id="UP000093925"/>
    </source>
</evidence>
<reference evidence="2 3" key="1">
    <citation type="submission" date="2016-06" db="EMBL/GenBank/DDBJ databases">
        <authorList>
            <person name="Kjaerup R.B."/>
            <person name="Dalgaard T.S."/>
            <person name="Juul-Madsen H.R."/>
        </authorList>
    </citation>
    <scope>NUCLEOTIDE SEQUENCE [LARGE SCALE GENOMIC DNA]</scope>
    <source>
        <strain evidence="2 3">1276495.2</strain>
    </source>
</reference>
<feature type="compositionally biased region" description="Low complexity" evidence="1">
    <location>
        <begin position="39"/>
        <end position="83"/>
    </location>
</feature>
<evidence type="ECO:0000313" key="2">
    <source>
        <dbReference type="EMBL" id="OBJ85389.1"/>
    </source>
</evidence>
<feature type="region of interest" description="Disordered" evidence="1">
    <location>
        <begin position="35"/>
        <end position="83"/>
    </location>
</feature>
<gene>
    <name evidence="2" type="ORF">A5640_01380</name>
</gene>
<name>A0A1A3KLT2_MYCAS</name>
<dbReference type="EMBL" id="LZLM01000072">
    <property type="protein sequence ID" value="OBJ85389.1"/>
    <property type="molecule type" value="Genomic_DNA"/>
</dbReference>
<dbReference type="AlphaFoldDB" id="A0A1A3KLT2"/>
<evidence type="ECO:0000256" key="1">
    <source>
        <dbReference type="SAM" id="MobiDB-lite"/>
    </source>
</evidence>
<comment type="caution">
    <text evidence="2">The sequence shown here is derived from an EMBL/GenBank/DDBJ whole genome shotgun (WGS) entry which is preliminary data.</text>
</comment>